<evidence type="ECO:0000256" key="3">
    <source>
        <dbReference type="ARBA" id="ARBA00023082"/>
    </source>
</evidence>
<dbReference type="Gene3D" id="1.10.10.10">
    <property type="entry name" value="Winged helix-like DNA-binding domain superfamily/Winged helix DNA-binding domain"/>
    <property type="match status" value="1"/>
</dbReference>
<dbReference type="InterPro" id="IPR039425">
    <property type="entry name" value="RNA_pol_sigma-70-like"/>
</dbReference>
<accession>A0ABX3HSH2</accession>
<dbReference type="SUPFAM" id="SSF88946">
    <property type="entry name" value="Sigma2 domain of RNA polymerase sigma factors"/>
    <property type="match status" value="1"/>
</dbReference>
<sequence length="186" mass="21704">MQSNRELFETYNKDVYRTCYYMVHDAADAEDLCQEVFITVFRSKWEDVKYPRAWIMKIAVNTCLNHLKRRRSLQQKVAEHMLLLKGRAETPVELLIEEKETALEWSSYMTRLPVKIRAVLTLRYMHDFSLAEIAEALYIPVGTAKSRQHKGLKMMKKMLQEAGEHAEAGEEVLYEIGGRCAETVLK</sequence>
<comment type="caution">
    <text evidence="7">The sequence shown here is derived from an EMBL/GenBank/DDBJ whole genome shotgun (WGS) entry which is preliminary data.</text>
</comment>
<proteinExistence type="inferred from homology"/>
<gene>
    <name evidence="7" type="ORF">BSK56_02065</name>
</gene>
<dbReference type="Pfam" id="PF08281">
    <property type="entry name" value="Sigma70_r4_2"/>
    <property type="match status" value="1"/>
</dbReference>
<dbReference type="EMBL" id="MPTB01000002">
    <property type="protein sequence ID" value="OMD53039.1"/>
    <property type="molecule type" value="Genomic_DNA"/>
</dbReference>
<dbReference type="RefSeq" id="WP_076109111.1">
    <property type="nucleotide sequence ID" value="NZ_MPTB01000002.1"/>
</dbReference>
<comment type="similarity">
    <text evidence="1">Belongs to the sigma-70 factor family. ECF subfamily.</text>
</comment>
<dbReference type="InterPro" id="IPR013325">
    <property type="entry name" value="RNA_pol_sigma_r2"/>
</dbReference>
<organism evidence="7 8">
    <name type="scientific">Paenibacillus borealis</name>
    <dbReference type="NCBI Taxonomy" id="160799"/>
    <lineage>
        <taxon>Bacteria</taxon>
        <taxon>Bacillati</taxon>
        <taxon>Bacillota</taxon>
        <taxon>Bacilli</taxon>
        <taxon>Bacillales</taxon>
        <taxon>Paenibacillaceae</taxon>
        <taxon>Paenibacillus</taxon>
    </lineage>
</organism>
<name>A0ABX3HSH2_PAEBO</name>
<feature type="domain" description="RNA polymerase sigma-70 region 2" evidence="5">
    <location>
        <begin position="7"/>
        <end position="71"/>
    </location>
</feature>
<keyword evidence="8" id="KW-1185">Reference proteome</keyword>
<dbReference type="SUPFAM" id="SSF88659">
    <property type="entry name" value="Sigma3 and sigma4 domains of RNA polymerase sigma factors"/>
    <property type="match status" value="1"/>
</dbReference>
<protein>
    <submittedName>
        <fullName evidence="7">RNA polymerase subunit sigma</fullName>
    </submittedName>
</protein>
<dbReference type="Proteomes" id="UP000187412">
    <property type="component" value="Unassembled WGS sequence"/>
</dbReference>
<dbReference type="Gene3D" id="1.10.1740.10">
    <property type="match status" value="1"/>
</dbReference>
<evidence type="ECO:0000259" key="5">
    <source>
        <dbReference type="Pfam" id="PF04542"/>
    </source>
</evidence>
<dbReference type="InterPro" id="IPR007627">
    <property type="entry name" value="RNA_pol_sigma70_r2"/>
</dbReference>
<evidence type="ECO:0000259" key="6">
    <source>
        <dbReference type="Pfam" id="PF08281"/>
    </source>
</evidence>
<dbReference type="Pfam" id="PF04542">
    <property type="entry name" value="Sigma70_r2"/>
    <property type="match status" value="1"/>
</dbReference>
<dbReference type="InterPro" id="IPR013324">
    <property type="entry name" value="RNA_pol_sigma_r3/r4-like"/>
</dbReference>
<dbReference type="NCBIfam" id="TIGR02937">
    <property type="entry name" value="sigma70-ECF"/>
    <property type="match status" value="1"/>
</dbReference>
<keyword evidence="3" id="KW-0731">Sigma factor</keyword>
<evidence type="ECO:0000313" key="8">
    <source>
        <dbReference type="Proteomes" id="UP000187412"/>
    </source>
</evidence>
<evidence type="ECO:0000256" key="1">
    <source>
        <dbReference type="ARBA" id="ARBA00010641"/>
    </source>
</evidence>
<evidence type="ECO:0000313" key="7">
    <source>
        <dbReference type="EMBL" id="OMD53039.1"/>
    </source>
</evidence>
<dbReference type="InterPro" id="IPR036388">
    <property type="entry name" value="WH-like_DNA-bd_sf"/>
</dbReference>
<dbReference type="InterPro" id="IPR014284">
    <property type="entry name" value="RNA_pol_sigma-70_dom"/>
</dbReference>
<dbReference type="PANTHER" id="PTHR43133">
    <property type="entry name" value="RNA POLYMERASE ECF-TYPE SIGMA FACTO"/>
    <property type="match status" value="1"/>
</dbReference>
<dbReference type="CDD" id="cd06171">
    <property type="entry name" value="Sigma70_r4"/>
    <property type="match status" value="1"/>
</dbReference>
<evidence type="ECO:0000256" key="2">
    <source>
        <dbReference type="ARBA" id="ARBA00023015"/>
    </source>
</evidence>
<feature type="domain" description="RNA polymerase sigma factor 70 region 4 type 2" evidence="6">
    <location>
        <begin position="108"/>
        <end position="155"/>
    </location>
</feature>
<keyword evidence="2" id="KW-0805">Transcription regulation</keyword>
<evidence type="ECO:0000256" key="4">
    <source>
        <dbReference type="ARBA" id="ARBA00023163"/>
    </source>
</evidence>
<keyword evidence="4" id="KW-0804">Transcription</keyword>
<dbReference type="InterPro" id="IPR013249">
    <property type="entry name" value="RNA_pol_sigma70_r4_t2"/>
</dbReference>
<dbReference type="PANTHER" id="PTHR43133:SF60">
    <property type="entry name" value="RNA POLYMERASE SIGMA FACTOR SIGV"/>
    <property type="match status" value="1"/>
</dbReference>
<reference evidence="7 8" key="1">
    <citation type="submission" date="2016-10" db="EMBL/GenBank/DDBJ databases">
        <title>Paenibacillus species isolates.</title>
        <authorList>
            <person name="Beno S.M."/>
        </authorList>
    </citation>
    <scope>NUCLEOTIDE SEQUENCE [LARGE SCALE GENOMIC DNA]</scope>
    <source>
        <strain evidence="7 8">FSL H7-0744</strain>
    </source>
</reference>